<keyword evidence="4 8" id="KW-0547">Nucleotide-binding</keyword>
<dbReference type="FunFam" id="3.40.50.300:FF:000991">
    <property type="entry name" value="Dephospho-CoA kinase"/>
    <property type="match status" value="1"/>
</dbReference>
<evidence type="ECO:0000256" key="7">
    <source>
        <dbReference type="ARBA" id="ARBA00022993"/>
    </source>
</evidence>
<protein>
    <recommendedName>
        <fullName evidence="8 9">Dephospho-CoA kinase</fullName>
        <ecNumber evidence="8 9">2.7.1.24</ecNumber>
    </recommendedName>
    <alternativeName>
        <fullName evidence="8">Dephosphocoenzyme A kinase</fullName>
    </alternativeName>
</protein>
<dbReference type="SUPFAM" id="SSF52540">
    <property type="entry name" value="P-loop containing nucleoside triphosphate hydrolases"/>
    <property type="match status" value="1"/>
</dbReference>
<comment type="function">
    <text evidence="8">Catalyzes the phosphorylation of the 3'-hydroxyl group of dephosphocoenzyme A to form coenzyme A.</text>
</comment>
<dbReference type="PANTHER" id="PTHR10695:SF46">
    <property type="entry name" value="BIFUNCTIONAL COENZYME A SYNTHASE-RELATED"/>
    <property type="match status" value="1"/>
</dbReference>
<keyword evidence="7 8" id="KW-0173">Coenzyme A biosynthesis</keyword>
<accession>A0AAW8SZS2</accession>
<dbReference type="Pfam" id="PF01121">
    <property type="entry name" value="CoaE"/>
    <property type="match status" value="1"/>
</dbReference>
<name>A0AAW8SZS2_9ENTE</name>
<dbReference type="CDD" id="cd02022">
    <property type="entry name" value="DPCK"/>
    <property type="match status" value="1"/>
</dbReference>
<organism evidence="10 11">
    <name type="scientific">Enterococcus raffinosus</name>
    <dbReference type="NCBI Taxonomy" id="71452"/>
    <lineage>
        <taxon>Bacteria</taxon>
        <taxon>Bacillati</taxon>
        <taxon>Bacillota</taxon>
        <taxon>Bacilli</taxon>
        <taxon>Lactobacillales</taxon>
        <taxon>Enterococcaceae</taxon>
        <taxon>Enterococcus</taxon>
    </lineage>
</organism>
<keyword evidence="2 8" id="KW-0963">Cytoplasm</keyword>
<dbReference type="GO" id="GO:0004140">
    <property type="term" value="F:dephospho-CoA kinase activity"/>
    <property type="evidence" value="ECO:0007669"/>
    <property type="project" value="UniProtKB-UniRule"/>
</dbReference>
<dbReference type="PROSITE" id="PS51219">
    <property type="entry name" value="DPCK"/>
    <property type="match status" value="1"/>
</dbReference>
<dbReference type="InterPro" id="IPR001977">
    <property type="entry name" value="Depp_CoAkinase"/>
</dbReference>
<comment type="similarity">
    <text evidence="1 8">Belongs to the CoaE family.</text>
</comment>
<comment type="catalytic activity">
    <reaction evidence="8">
        <text>3'-dephospho-CoA + ATP = ADP + CoA + H(+)</text>
        <dbReference type="Rhea" id="RHEA:18245"/>
        <dbReference type="ChEBI" id="CHEBI:15378"/>
        <dbReference type="ChEBI" id="CHEBI:30616"/>
        <dbReference type="ChEBI" id="CHEBI:57287"/>
        <dbReference type="ChEBI" id="CHEBI:57328"/>
        <dbReference type="ChEBI" id="CHEBI:456216"/>
        <dbReference type="EC" id="2.7.1.24"/>
    </reaction>
</comment>
<keyword evidence="3 8" id="KW-0808">Transferase</keyword>
<evidence type="ECO:0000256" key="2">
    <source>
        <dbReference type="ARBA" id="ARBA00022490"/>
    </source>
</evidence>
<dbReference type="Proteomes" id="UP001249240">
    <property type="component" value="Unassembled WGS sequence"/>
</dbReference>
<sequence>MSFVLGITGGIASGKSTVVDIFRSEGFPIVDGDIVARKVVEPGTEGLLALQQAFGSAIIDEQDNLNREKLGKMIFHDEGKRAKLNKTLDPFIRSEIEAQVEKAKKNNQLVIVDVPLLYEGNYQVLMDKVAVVYVTPEIQLSRLMKRNNLPKDEALERIRSQLSLDEKKKRADIIIDNCGSQETTRQQVMDWLRINKFVS</sequence>
<evidence type="ECO:0000256" key="3">
    <source>
        <dbReference type="ARBA" id="ARBA00022679"/>
    </source>
</evidence>
<evidence type="ECO:0000256" key="8">
    <source>
        <dbReference type="HAMAP-Rule" id="MF_00376"/>
    </source>
</evidence>
<dbReference type="RefSeq" id="WP_010744966.1">
    <property type="nucleotide sequence ID" value="NZ_BAAAXM010000011.1"/>
</dbReference>
<evidence type="ECO:0000256" key="6">
    <source>
        <dbReference type="ARBA" id="ARBA00022840"/>
    </source>
</evidence>
<dbReference type="GO" id="GO:0005737">
    <property type="term" value="C:cytoplasm"/>
    <property type="evidence" value="ECO:0007669"/>
    <property type="project" value="UniProtKB-SubCell"/>
</dbReference>
<dbReference type="AlphaFoldDB" id="A0AAW8SZS2"/>
<evidence type="ECO:0000313" key="11">
    <source>
        <dbReference type="Proteomes" id="UP001249240"/>
    </source>
</evidence>
<feature type="binding site" evidence="8">
    <location>
        <begin position="12"/>
        <end position="17"/>
    </location>
    <ligand>
        <name>ATP</name>
        <dbReference type="ChEBI" id="CHEBI:30616"/>
    </ligand>
</feature>
<dbReference type="PANTHER" id="PTHR10695">
    <property type="entry name" value="DEPHOSPHO-COA KINASE-RELATED"/>
    <property type="match status" value="1"/>
</dbReference>
<evidence type="ECO:0000256" key="5">
    <source>
        <dbReference type="ARBA" id="ARBA00022777"/>
    </source>
</evidence>
<dbReference type="GO" id="GO:0015937">
    <property type="term" value="P:coenzyme A biosynthetic process"/>
    <property type="evidence" value="ECO:0007669"/>
    <property type="project" value="UniProtKB-UniRule"/>
</dbReference>
<keyword evidence="6 8" id="KW-0067">ATP-binding</keyword>
<dbReference type="EMBL" id="JARPXM010000012">
    <property type="protein sequence ID" value="MDT2538946.1"/>
    <property type="molecule type" value="Genomic_DNA"/>
</dbReference>
<dbReference type="HAMAP" id="MF_00376">
    <property type="entry name" value="Dephospho_CoA_kinase"/>
    <property type="match status" value="1"/>
</dbReference>
<reference evidence="10" key="1">
    <citation type="submission" date="2023-03" db="EMBL/GenBank/DDBJ databases">
        <authorList>
            <person name="Shen W."/>
            <person name="Cai J."/>
        </authorList>
    </citation>
    <scope>NUCLEOTIDE SEQUENCE</scope>
    <source>
        <strain evidence="10">B646-2</strain>
    </source>
</reference>
<dbReference type="NCBIfam" id="TIGR00152">
    <property type="entry name" value="dephospho-CoA kinase"/>
    <property type="match status" value="1"/>
</dbReference>
<gene>
    <name evidence="8 10" type="primary">coaE</name>
    <name evidence="10" type="ORF">P7D78_12490</name>
</gene>
<evidence type="ECO:0000256" key="1">
    <source>
        <dbReference type="ARBA" id="ARBA00009018"/>
    </source>
</evidence>
<evidence type="ECO:0000256" key="9">
    <source>
        <dbReference type="NCBIfam" id="TIGR00152"/>
    </source>
</evidence>
<dbReference type="InterPro" id="IPR027417">
    <property type="entry name" value="P-loop_NTPase"/>
</dbReference>
<dbReference type="EC" id="2.7.1.24" evidence="8 9"/>
<comment type="pathway">
    <text evidence="8">Cofactor biosynthesis; coenzyme A biosynthesis; CoA from (R)-pantothenate: step 5/5.</text>
</comment>
<keyword evidence="5 8" id="KW-0418">Kinase</keyword>
<proteinExistence type="inferred from homology"/>
<dbReference type="Gene3D" id="3.40.50.300">
    <property type="entry name" value="P-loop containing nucleotide triphosphate hydrolases"/>
    <property type="match status" value="1"/>
</dbReference>
<comment type="subcellular location">
    <subcellularLocation>
        <location evidence="8">Cytoplasm</location>
    </subcellularLocation>
</comment>
<evidence type="ECO:0000256" key="4">
    <source>
        <dbReference type="ARBA" id="ARBA00022741"/>
    </source>
</evidence>
<comment type="caution">
    <text evidence="10">The sequence shown here is derived from an EMBL/GenBank/DDBJ whole genome shotgun (WGS) entry which is preliminary data.</text>
</comment>
<evidence type="ECO:0000313" key="10">
    <source>
        <dbReference type="EMBL" id="MDT2538946.1"/>
    </source>
</evidence>
<dbReference type="GO" id="GO:0005524">
    <property type="term" value="F:ATP binding"/>
    <property type="evidence" value="ECO:0007669"/>
    <property type="project" value="UniProtKB-UniRule"/>
</dbReference>